<proteinExistence type="predicted"/>
<keyword evidence="3" id="KW-1185">Reference proteome</keyword>
<dbReference type="EMBL" id="ML119815">
    <property type="protein sequence ID" value="RPA73616.1"/>
    <property type="molecule type" value="Genomic_DNA"/>
</dbReference>
<evidence type="ECO:0000313" key="2">
    <source>
        <dbReference type="EMBL" id="RPA73616.1"/>
    </source>
</evidence>
<sequence length="75" mass="8577">EKSRTTTMKRFRNKECNILVCTEAAGMGLNIRQIEVVVQYRIPEFMTLSDLMQRIGRAGRDRSIQATAFVLVDAK</sequence>
<dbReference type="SMART" id="SM00490">
    <property type="entry name" value="HELICc"/>
    <property type="match status" value="1"/>
</dbReference>
<feature type="domain" description="Helicase C-terminal" evidence="1">
    <location>
        <begin position="1"/>
        <end position="75"/>
    </location>
</feature>
<dbReference type="SUPFAM" id="SSF52540">
    <property type="entry name" value="P-loop containing nucleoside triphosphate hydrolases"/>
    <property type="match status" value="1"/>
</dbReference>
<organism evidence="2 3">
    <name type="scientific">Ascobolus immersus RN42</name>
    <dbReference type="NCBI Taxonomy" id="1160509"/>
    <lineage>
        <taxon>Eukaryota</taxon>
        <taxon>Fungi</taxon>
        <taxon>Dikarya</taxon>
        <taxon>Ascomycota</taxon>
        <taxon>Pezizomycotina</taxon>
        <taxon>Pezizomycetes</taxon>
        <taxon>Pezizales</taxon>
        <taxon>Ascobolaceae</taxon>
        <taxon>Ascobolus</taxon>
    </lineage>
</organism>
<dbReference type="Pfam" id="PF00271">
    <property type="entry name" value="Helicase_C"/>
    <property type="match status" value="1"/>
</dbReference>
<feature type="non-terminal residue" evidence="2">
    <location>
        <position position="1"/>
    </location>
</feature>
<name>A0A3N4HL45_ASCIM</name>
<dbReference type="STRING" id="1160509.A0A3N4HL45"/>
<dbReference type="Gene3D" id="3.40.50.300">
    <property type="entry name" value="P-loop containing nucleotide triphosphate hydrolases"/>
    <property type="match status" value="1"/>
</dbReference>
<evidence type="ECO:0000313" key="3">
    <source>
        <dbReference type="Proteomes" id="UP000275078"/>
    </source>
</evidence>
<protein>
    <recommendedName>
        <fullName evidence="1">Helicase C-terminal domain-containing protein</fullName>
    </recommendedName>
</protein>
<dbReference type="PROSITE" id="PS51194">
    <property type="entry name" value="HELICASE_CTER"/>
    <property type="match status" value="1"/>
</dbReference>
<reference evidence="2 3" key="1">
    <citation type="journal article" date="2018" name="Nat. Ecol. Evol.">
        <title>Pezizomycetes genomes reveal the molecular basis of ectomycorrhizal truffle lifestyle.</title>
        <authorList>
            <person name="Murat C."/>
            <person name="Payen T."/>
            <person name="Noel B."/>
            <person name="Kuo A."/>
            <person name="Morin E."/>
            <person name="Chen J."/>
            <person name="Kohler A."/>
            <person name="Krizsan K."/>
            <person name="Balestrini R."/>
            <person name="Da Silva C."/>
            <person name="Montanini B."/>
            <person name="Hainaut M."/>
            <person name="Levati E."/>
            <person name="Barry K.W."/>
            <person name="Belfiori B."/>
            <person name="Cichocki N."/>
            <person name="Clum A."/>
            <person name="Dockter R.B."/>
            <person name="Fauchery L."/>
            <person name="Guy J."/>
            <person name="Iotti M."/>
            <person name="Le Tacon F."/>
            <person name="Lindquist E.A."/>
            <person name="Lipzen A."/>
            <person name="Malagnac F."/>
            <person name="Mello A."/>
            <person name="Molinier V."/>
            <person name="Miyauchi S."/>
            <person name="Poulain J."/>
            <person name="Riccioni C."/>
            <person name="Rubini A."/>
            <person name="Sitrit Y."/>
            <person name="Splivallo R."/>
            <person name="Traeger S."/>
            <person name="Wang M."/>
            <person name="Zifcakova L."/>
            <person name="Wipf D."/>
            <person name="Zambonelli A."/>
            <person name="Paolocci F."/>
            <person name="Nowrousian M."/>
            <person name="Ottonello S."/>
            <person name="Baldrian P."/>
            <person name="Spatafora J.W."/>
            <person name="Henrissat B."/>
            <person name="Nagy L.G."/>
            <person name="Aury J.M."/>
            <person name="Wincker P."/>
            <person name="Grigoriev I.V."/>
            <person name="Bonfante P."/>
            <person name="Martin F.M."/>
        </authorList>
    </citation>
    <scope>NUCLEOTIDE SEQUENCE [LARGE SCALE GENOMIC DNA]</scope>
    <source>
        <strain evidence="2 3">RN42</strain>
    </source>
</reference>
<accession>A0A3N4HL45</accession>
<dbReference type="InterPro" id="IPR027417">
    <property type="entry name" value="P-loop_NTPase"/>
</dbReference>
<dbReference type="InterPro" id="IPR001650">
    <property type="entry name" value="Helicase_C-like"/>
</dbReference>
<feature type="non-terminal residue" evidence="2">
    <location>
        <position position="75"/>
    </location>
</feature>
<dbReference type="PANTHER" id="PTHR47958">
    <property type="entry name" value="ATP-DEPENDENT RNA HELICASE DBP3"/>
    <property type="match status" value="1"/>
</dbReference>
<dbReference type="AlphaFoldDB" id="A0A3N4HL45"/>
<gene>
    <name evidence="2" type="ORF">BJ508DRAFT_197957</name>
</gene>
<evidence type="ECO:0000259" key="1">
    <source>
        <dbReference type="PROSITE" id="PS51194"/>
    </source>
</evidence>
<dbReference type="Proteomes" id="UP000275078">
    <property type="component" value="Unassembled WGS sequence"/>
</dbReference>
<dbReference type="OrthoDB" id="10261556at2759"/>